<dbReference type="AlphaFoldDB" id="A0ABD2VWW4"/>
<evidence type="ECO:0000256" key="2">
    <source>
        <dbReference type="ARBA" id="ARBA00022614"/>
    </source>
</evidence>
<organism evidence="4 5">
    <name type="scientific">Trichogramma kaykai</name>
    <dbReference type="NCBI Taxonomy" id="54128"/>
    <lineage>
        <taxon>Eukaryota</taxon>
        <taxon>Metazoa</taxon>
        <taxon>Ecdysozoa</taxon>
        <taxon>Arthropoda</taxon>
        <taxon>Hexapoda</taxon>
        <taxon>Insecta</taxon>
        <taxon>Pterygota</taxon>
        <taxon>Neoptera</taxon>
        <taxon>Endopterygota</taxon>
        <taxon>Hymenoptera</taxon>
        <taxon>Apocrita</taxon>
        <taxon>Proctotrupomorpha</taxon>
        <taxon>Chalcidoidea</taxon>
        <taxon>Trichogrammatidae</taxon>
        <taxon>Trichogramma</taxon>
    </lineage>
</organism>
<dbReference type="InterPro" id="IPR027038">
    <property type="entry name" value="RanGap"/>
</dbReference>
<dbReference type="PANTHER" id="PTHR24113">
    <property type="entry name" value="RAN GTPASE-ACTIVATING PROTEIN 1"/>
    <property type="match status" value="1"/>
</dbReference>
<evidence type="ECO:0000313" key="5">
    <source>
        <dbReference type="Proteomes" id="UP001627154"/>
    </source>
</evidence>
<dbReference type="SMART" id="SM00368">
    <property type="entry name" value="LRR_RI"/>
    <property type="match status" value="7"/>
</dbReference>
<proteinExistence type="predicted"/>
<evidence type="ECO:0000313" key="4">
    <source>
        <dbReference type="EMBL" id="KAL3385098.1"/>
    </source>
</evidence>
<dbReference type="PANTHER" id="PTHR24113:SF12">
    <property type="entry name" value="RAN GTPASE-ACTIVATING PROTEIN 1"/>
    <property type="match status" value="1"/>
</dbReference>
<name>A0ABD2VWW4_9HYME</name>
<comment type="caution">
    <text evidence="4">The sequence shown here is derived from an EMBL/GenBank/DDBJ whole genome shotgun (WGS) entry which is preliminary data.</text>
</comment>
<accession>A0ABD2VWW4</accession>
<evidence type="ECO:0000256" key="1">
    <source>
        <dbReference type="ARBA" id="ARBA00022468"/>
    </source>
</evidence>
<dbReference type="GO" id="GO:0005096">
    <property type="term" value="F:GTPase activator activity"/>
    <property type="evidence" value="ECO:0007669"/>
    <property type="project" value="UniProtKB-KW"/>
</dbReference>
<sequence length="302" mass="33036">MSGIFQGEIVRASSQDDDSISEQPEKTVSFVDTPITRVNTHKGLKRITDAIEQCENMQVLDLRGMKISVDTAGGIAEALEKSGRHLKNLHWPGTLKKLKEDDLETAMMRLSHGICLADAYLTELDFSENNLGPRGMEAVCKLLTSTCCLNLRVLKLNQNHLGEDGAKCLAKAMLTDPNGNMNGSMSLQVFEAAQNKFDDECVAELAEAFKRMRSLEELRLERNKIGNLGVAALARSLLENPNLKILNLNNNKIGLQGAKALAEVLPDLRQLQVLRLLGNTLTTAGSDLIGQALGLELDTLNN</sequence>
<dbReference type="Pfam" id="PF13516">
    <property type="entry name" value="LRR_6"/>
    <property type="match status" value="4"/>
</dbReference>
<reference evidence="4 5" key="1">
    <citation type="journal article" date="2024" name="bioRxiv">
        <title>A reference genome for Trichogramma kaykai: A tiny desert-dwelling parasitoid wasp with competing sex-ratio distorters.</title>
        <authorList>
            <person name="Culotta J."/>
            <person name="Lindsey A.R."/>
        </authorList>
    </citation>
    <scope>NUCLEOTIDE SEQUENCE [LARGE SCALE GENOMIC DNA]</scope>
    <source>
        <strain evidence="4 5">KSX58</strain>
    </source>
</reference>
<evidence type="ECO:0000256" key="3">
    <source>
        <dbReference type="ARBA" id="ARBA00022737"/>
    </source>
</evidence>
<keyword evidence="3" id="KW-0677">Repeat</keyword>
<dbReference type="InterPro" id="IPR001611">
    <property type="entry name" value="Leu-rich_rpt"/>
</dbReference>
<keyword evidence="2" id="KW-0433">Leucine-rich repeat</keyword>
<protein>
    <submittedName>
        <fullName evidence="4">Uncharacterized protein</fullName>
    </submittedName>
</protein>
<dbReference type="InterPro" id="IPR032675">
    <property type="entry name" value="LRR_dom_sf"/>
</dbReference>
<keyword evidence="5" id="KW-1185">Reference proteome</keyword>
<dbReference type="SUPFAM" id="SSF52047">
    <property type="entry name" value="RNI-like"/>
    <property type="match status" value="1"/>
</dbReference>
<dbReference type="Proteomes" id="UP001627154">
    <property type="component" value="Unassembled WGS sequence"/>
</dbReference>
<dbReference type="EMBL" id="JBJJXI010000162">
    <property type="protein sequence ID" value="KAL3385098.1"/>
    <property type="molecule type" value="Genomic_DNA"/>
</dbReference>
<gene>
    <name evidence="4" type="ORF">TKK_019237</name>
</gene>
<keyword evidence="1" id="KW-0343">GTPase activation</keyword>
<dbReference type="Gene3D" id="3.80.10.10">
    <property type="entry name" value="Ribonuclease Inhibitor"/>
    <property type="match status" value="1"/>
</dbReference>